<evidence type="ECO:0000256" key="2">
    <source>
        <dbReference type="SAM" id="Phobius"/>
    </source>
</evidence>
<evidence type="ECO:0000313" key="4">
    <source>
        <dbReference type="Proteomes" id="UP000755585"/>
    </source>
</evidence>
<proteinExistence type="predicted"/>
<keyword evidence="4" id="KW-1185">Reference proteome</keyword>
<dbReference type="EMBL" id="JAGINT010000001">
    <property type="protein sequence ID" value="MBP2352397.1"/>
    <property type="molecule type" value="Genomic_DNA"/>
</dbReference>
<gene>
    <name evidence="3" type="ORF">JOF29_003480</name>
</gene>
<keyword evidence="2" id="KW-0812">Transmembrane</keyword>
<accession>A0ABS4UL91</accession>
<feature type="transmembrane region" description="Helical" evidence="2">
    <location>
        <begin position="69"/>
        <end position="90"/>
    </location>
</feature>
<comment type="caution">
    <text evidence="3">The sequence shown here is derived from an EMBL/GenBank/DDBJ whole genome shotgun (WGS) entry which is preliminary data.</text>
</comment>
<name>A0ABS4UL91_9ACTN</name>
<keyword evidence="2" id="KW-1133">Transmembrane helix</keyword>
<sequence length="391" mass="41132">MTVEQEQQVNQRPWWRVWQGRSATGGSTSPGSKVSNVYAVEATAIVGGLLATIAYAAAGSNASLSVVSAALMIAVAALGSGVLVGILFGVPRTTAGNDRPAGGDAAVPATAAVGALSAVGANTNLEQISDWLTKILVGVGLTQFAAIKREAAQLFHSLAPALGNGNGRASFAGSVVIYFFVVGFLTGWLYARLRLGLLMSNTDALLELARRADRAGDTETAQTARERANSQLSLATDASPTTPAGTTDLIIQYNRLRDTPPSARRTTQMSEVVRQAQRLLATRPYTPLDVTQLFNEGTRGSRIVALAMMEADPSLADFPSVLDAIQNSRSAFEQYHALTVASLMSAALAQDDKSRLRQALESDEVRSKWEGDTSRATLAATILATLKPPTG</sequence>
<evidence type="ECO:0000256" key="1">
    <source>
        <dbReference type="SAM" id="MobiDB-lite"/>
    </source>
</evidence>
<feature type="transmembrane region" description="Helical" evidence="2">
    <location>
        <begin position="171"/>
        <end position="191"/>
    </location>
</feature>
<keyword evidence="2" id="KW-0472">Membrane</keyword>
<organism evidence="3 4">
    <name type="scientific">Kribbella aluminosa</name>
    <dbReference type="NCBI Taxonomy" id="416017"/>
    <lineage>
        <taxon>Bacteria</taxon>
        <taxon>Bacillati</taxon>
        <taxon>Actinomycetota</taxon>
        <taxon>Actinomycetes</taxon>
        <taxon>Propionibacteriales</taxon>
        <taxon>Kribbellaceae</taxon>
        <taxon>Kribbella</taxon>
    </lineage>
</organism>
<feature type="region of interest" description="Disordered" evidence="1">
    <location>
        <begin position="216"/>
        <end position="245"/>
    </location>
</feature>
<feature type="transmembrane region" description="Helical" evidence="2">
    <location>
        <begin position="37"/>
        <end position="57"/>
    </location>
</feature>
<reference evidence="3 4" key="1">
    <citation type="submission" date="2021-03" db="EMBL/GenBank/DDBJ databases">
        <title>Sequencing the genomes of 1000 actinobacteria strains.</title>
        <authorList>
            <person name="Klenk H.-P."/>
        </authorList>
    </citation>
    <scope>NUCLEOTIDE SEQUENCE [LARGE SCALE GENOMIC DNA]</scope>
    <source>
        <strain evidence="3 4">DSM 18824</strain>
    </source>
</reference>
<dbReference type="RefSeq" id="WP_209695152.1">
    <property type="nucleotide sequence ID" value="NZ_BAAAVU010000009.1"/>
</dbReference>
<evidence type="ECO:0000313" key="3">
    <source>
        <dbReference type="EMBL" id="MBP2352397.1"/>
    </source>
</evidence>
<protein>
    <submittedName>
        <fullName evidence="3">Uncharacterized protein</fullName>
    </submittedName>
</protein>
<feature type="compositionally biased region" description="Polar residues" evidence="1">
    <location>
        <begin position="219"/>
        <end position="245"/>
    </location>
</feature>
<dbReference type="Proteomes" id="UP000755585">
    <property type="component" value="Unassembled WGS sequence"/>
</dbReference>